<evidence type="ECO:0000256" key="3">
    <source>
        <dbReference type="ARBA" id="ARBA00022989"/>
    </source>
</evidence>
<dbReference type="GO" id="GO:0016020">
    <property type="term" value="C:membrane"/>
    <property type="evidence" value="ECO:0007669"/>
    <property type="project" value="UniProtKB-SubCell"/>
</dbReference>
<accession>A0A0L0QP46</accession>
<dbReference type="RefSeq" id="WP_050352908.1">
    <property type="nucleotide sequence ID" value="NZ_BOSN01000001.1"/>
</dbReference>
<dbReference type="EMBL" id="LGTO01000007">
    <property type="protein sequence ID" value="KNE20334.1"/>
    <property type="molecule type" value="Genomic_DNA"/>
</dbReference>
<dbReference type="PANTHER" id="PTHR43847">
    <property type="entry name" value="BLL3993 PROTEIN"/>
    <property type="match status" value="1"/>
</dbReference>
<protein>
    <recommendedName>
        <fullName evidence="8">Isoprenylcysteine carboxyl methyltransferase</fullName>
    </recommendedName>
</protein>
<keyword evidence="4 5" id="KW-0472">Membrane</keyword>
<dbReference type="InterPro" id="IPR052527">
    <property type="entry name" value="Metal_cation-efflux_comp"/>
</dbReference>
<keyword evidence="7" id="KW-1185">Reference proteome</keyword>
<dbReference type="Proteomes" id="UP000036780">
    <property type="component" value="Unassembled WGS sequence"/>
</dbReference>
<dbReference type="Gene3D" id="1.20.120.1630">
    <property type="match status" value="1"/>
</dbReference>
<organism evidence="6 7">
    <name type="scientific">Virgibacillus pantothenticus</name>
    <dbReference type="NCBI Taxonomy" id="1473"/>
    <lineage>
        <taxon>Bacteria</taxon>
        <taxon>Bacillati</taxon>
        <taxon>Bacillota</taxon>
        <taxon>Bacilli</taxon>
        <taxon>Bacillales</taxon>
        <taxon>Bacillaceae</taxon>
        <taxon>Virgibacillus</taxon>
    </lineage>
</organism>
<dbReference type="PANTHER" id="PTHR43847:SF1">
    <property type="entry name" value="BLL3993 PROTEIN"/>
    <property type="match status" value="1"/>
</dbReference>
<feature type="transmembrane region" description="Helical" evidence="5">
    <location>
        <begin position="122"/>
        <end position="143"/>
    </location>
</feature>
<gene>
    <name evidence="6" type="ORF">AFK71_18325</name>
</gene>
<name>A0A0L0QP46_VIRPA</name>
<dbReference type="Pfam" id="PF04140">
    <property type="entry name" value="ICMT"/>
    <property type="match status" value="1"/>
</dbReference>
<dbReference type="OrthoDB" id="7203053at2"/>
<sequence length="169" mass="19952">MPIYLWAVLVMIILQRLVELVIARSNENWMKQRGGVEKGAAHYKWFVIVHTLFFASLITEVLLRNQQSFSFNYFLFAVFLLTQIGRIWCIATLGRFWNTKIIISPQFDVVKRGPYRYMKHPNYLIVGIELLVIPLLFGAWYTAMVFPMLHVLLLYVRIPIEEKAVYEHN</sequence>
<evidence type="ECO:0000313" key="6">
    <source>
        <dbReference type="EMBL" id="KNE20334.1"/>
    </source>
</evidence>
<keyword evidence="3 5" id="KW-1133">Transmembrane helix</keyword>
<dbReference type="GO" id="GO:0004671">
    <property type="term" value="F:protein C-terminal S-isoprenylcysteine carboxyl O-methyltransferase activity"/>
    <property type="evidence" value="ECO:0007669"/>
    <property type="project" value="InterPro"/>
</dbReference>
<evidence type="ECO:0000313" key="7">
    <source>
        <dbReference type="Proteomes" id="UP000036780"/>
    </source>
</evidence>
<dbReference type="GeneID" id="66870511"/>
<comment type="subcellular location">
    <subcellularLocation>
        <location evidence="1">Membrane</location>
        <topology evidence="1">Multi-pass membrane protein</topology>
    </subcellularLocation>
</comment>
<proteinExistence type="predicted"/>
<reference evidence="7" key="1">
    <citation type="submission" date="2015-07" db="EMBL/GenBank/DDBJ databases">
        <title>Fjat-10053 dsm26.</title>
        <authorList>
            <person name="Liu B."/>
            <person name="Wang J."/>
            <person name="Zhu Y."/>
            <person name="Liu G."/>
            <person name="Chen Q."/>
            <person name="Chen Z."/>
            <person name="Lan J."/>
            <person name="Che J."/>
            <person name="Ge C."/>
            <person name="Shi H."/>
            <person name="Pan Z."/>
            <person name="Liu X."/>
        </authorList>
    </citation>
    <scope>NUCLEOTIDE SEQUENCE [LARGE SCALE GENOMIC DNA]</scope>
    <source>
        <strain evidence="7">DSM 26</strain>
    </source>
</reference>
<evidence type="ECO:0000256" key="2">
    <source>
        <dbReference type="ARBA" id="ARBA00022692"/>
    </source>
</evidence>
<comment type="caution">
    <text evidence="6">The sequence shown here is derived from an EMBL/GenBank/DDBJ whole genome shotgun (WGS) entry which is preliminary data.</text>
</comment>
<feature type="transmembrane region" description="Helical" evidence="5">
    <location>
        <begin position="69"/>
        <end position="91"/>
    </location>
</feature>
<feature type="transmembrane region" description="Helical" evidence="5">
    <location>
        <begin position="6"/>
        <end position="23"/>
    </location>
</feature>
<evidence type="ECO:0008006" key="8">
    <source>
        <dbReference type="Google" id="ProtNLM"/>
    </source>
</evidence>
<dbReference type="InterPro" id="IPR007269">
    <property type="entry name" value="ICMT_MeTrfase"/>
</dbReference>
<dbReference type="AlphaFoldDB" id="A0A0L0QP46"/>
<evidence type="ECO:0000256" key="4">
    <source>
        <dbReference type="ARBA" id="ARBA00023136"/>
    </source>
</evidence>
<feature type="transmembrane region" description="Helical" evidence="5">
    <location>
        <begin position="43"/>
        <end position="63"/>
    </location>
</feature>
<evidence type="ECO:0000256" key="5">
    <source>
        <dbReference type="SAM" id="Phobius"/>
    </source>
</evidence>
<dbReference type="PATRIC" id="fig|1473.5.peg.2398"/>
<keyword evidence="2 5" id="KW-0812">Transmembrane</keyword>
<evidence type="ECO:0000256" key="1">
    <source>
        <dbReference type="ARBA" id="ARBA00004141"/>
    </source>
</evidence>